<dbReference type="AlphaFoldDB" id="A0A022QNC5"/>
<evidence type="ECO:0000256" key="1">
    <source>
        <dbReference type="SAM" id="MobiDB-lite"/>
    </source>
</evidence>
<dbReference type="Proteomes" id="UP000030748">
    <property type="component" value="Unassembled WGS sequence"/>
</dbReference>
<protein>
    <submittedName>
        <fullName evidence="2">Uncharacterized protein</fullName>
    </submittedName>
</protein>
<dbReference type="EMBL" id="KI631231">
    <property type="protein sequence ID" value="EYU29426.1"/>
    <property type="molecule type" value="Genomic_DNA"/>
</dbReference>
<evidence type="ECO:0000313" key="3">
    <source>
        <dbReference type="Proteomes" id="UP000030748"/>
    </source>
</evidence>
<evidence type="ECO:0000313" key="2">
    <source>
        <dbReference type="EMBL" id="EYU29426.1"/>
    </source>
</evidence>
<organism evidence="2 3">
    <name type="scientific">Erythranthe guttata</name>
    <name type="common">Yellow monkey flower</name>
    <name type="synonym">Mimulus guttatus</name>
    <dbReference type="NCBI Taxonomy" id="4155"/>
    <lineage>
        <taxon>Eukaryota</taxon>
        <taxon>Viridiplantae</taxon>
        <taxon>Streptophyta</taxon>
        <taxon>Embryophyta</taxon>
        <taxon>Tracheophyta</taxon>
        <taxon>Spermatophyta</taxon>
        <taxon>Magnoliopsida</taxon>
        <taxon>eudicotyledons</taxon>
        <taxon>Gunneridae</taxon>
        <taxon>Pentapetalae</taxon>
        <taxon>asterids</taxon>
        <taxon>lamiids</taxon>
        <taxon>Lamiales</taxon>
        <taxon>Phrymaceae</taxon>
        <taxon>Erythranthe</taxon>
    </lineage>
</organism>
<gene>
    <name evidence="2" type="ORF">MIMGU_mgv11b020081mg</name>
</gene>
<name>A0A022QNC5_ERYGU</name>
<keyword evidence="3" id="KW-1185">Reference proteome</keyword>
<proteinExistence type="predicted"/>
<sequence length="216" mass="23500">MHANGLYPDKLAPSKLQTLITFDSGGVTTQSAYAREARSDAVVVSIGRSPIDPTLEIAPLKKTHANRLDSDILALSKLQTLITFDSGGVPTQSAHAHEARSDPVFAHIGRSPMDPTLELKIARLARSRAVSDATGTCIGEIRAFSIDLPPPNFSARSVRALDFARQMHGEWERNRRKNKKKENRETGKIPSSRQIGATRGLPRGSPILVLLSPKHA</sequence>
<feature type="region of interest" description="Disordered" evidence="1">
    <location>
        <begin position="170"/>
        <end position="203"/>
    </location>
</feature>
<reference evidence="2 3" key="1">
    <citation type="journal article" date="2013" name="Proc. Natl. Acad. Sci. U.S.A.">
        <title>Fine-scale variation in meiotic recombination in Mimulus inferred from population shotgun sequencing.</title>
        <authorList>
            <person name="Hellsten U."/>
            <person name="Wright K.M."/>
            <person name="Jenkins J."/>
            <person name="Shu S."/>
            <person name="Yuan Y."/>
            <person name="Wessler S.R."/>
            <person name="Schmutz J."/>
            <person name="Willis J.H."/>
            <person name="Rokhsar D.S."/>
        </authorList>
    </citation>
    <scope>NUCLEOTIDE SEQUENCE [LARGE SCALE GENOMIC DNA]</scope>
    <source>
        <strain evidence="3">cv. DUN x IM62</strain>
    </source>
</reference>
<accession>A0A022QNC5</accession>